<dbReference type="AlphaFoldDB" id="E7RQ44"/>
<comment type="caution">
    <text evidence="2">The sequence shown here is derived from an EMBL/GenBank/DDBJ whole genome shotgun (WGS) entry which is preliminary data.</text>
</comment>
<dbReference type="eggNOG" id="COG3146">
    <property type="taxonomic scope" value="Bacteria"/>
</dbReference>
<dbReference type="InterPro" id="IPR016181">
    <property type="entry name" value="Acyl_CoA_acyltransferase"/>
</dbReference>
<feature type="domain" description="BioF2-like acetyltransferase" evidence="1">
    <location>
        <begin position="160"/>
        <end position="283"/>
    </location>
</feature>
<dbReference type="HOGENOM" id="CLU_073603_0_0_10"/>
<reference evidence="2" key="1">
    <citation type="submission" date="2011-01" db="EMBL/GenBank/DDBJ databases">
        <authorList>
            <person name="Muzny D."/>
            <person name="Qin X."/>
            <person name="Buhay C."/>
            <person name="Dugan-Rocha S."/>
            <person name="Ding Y."/>
            <person name="Chen G."/>
            <person name="Hawes A."/>
            <person name="Holder M."/>
            <person name="Jhangiani S."/>
            <person name="Johnson A."/>
            <person name="Khan Z."/>
            <person name="Li Z."/>
            <person name="Liu W."/>
            <person name="Liu X."/>
            <person name="Perez L."/>
            <person name="Shen H."/>
            <person name="Wang Q."/>
            <person name="Watt J."/>
            <person name="Xi L."/>
            <person name="Xin Y."/>
            <person name="Zhou J."/>
            <person name="Deng J."/>
            <person name="Jiang H."/>
            <person name="Liu Y."/>
            <person name="Qu J."/>
            <person name="Song X.-Z."/>
            <person name="Zhang L."/>
            <person name="Villasana D."/>
            <person name="Johnson A."/>
            <person name="Liu J."/>
            <person name="Liyanage D."/>
            <person name="Lorensuhewa L."/>
            <person name="Robinson T."/>
            <person name="Song A."/>
            <person name="Song B.-B."/>
            <person name="Dinh H."/>
            <person name="Thornton R."/>
            <person name="Coyle M."/>
            <person name="Francisco L."/>
            <person name="Jackson L."/>
            <person name="Javaid M."/>
            <person name="Korchina V."/>
            <person name="Kovar C."/>
            <person name="Mata R."/>
            <person name="Mathew T."/>
            <person name="Ngo R."/>
            <person name="Nguyen L."/>
            <person name="Nguyen N."/>
            <person name="Okwuonu G."/>
            <person name="Ongeri F."/>
            <person name="Pham C."/>
            <person name="Simmons D."/>
            <person name="Wilczek-Boney K."/>
            <person name="Hale W."/>
            <person name="Jakkamsetti A."/>
            <person name="Pham P."/>
            <person name="Ruth R."/>
            <person name="San Lucas F."/>
            <person name="Warren J."/>
            <person name="Zhang J."/>
            <person name="Zhao Z."/>
            <person name="Zhou C."/>
            <person name="Zhu D."/>
            <person name="Lee S."/>
            <person name="Bess C."/>
            <person name="Blankenburg K."/>
            <person name="Forbes L."/>
            <person name="Fu Q."/>
            <person name="Gubbala S."/>
            <person name="Hirani K."/>
            <person name="Jayaseelan J.C."/>
            <person name="Lara F."/>
            <person name="Munidasa M."/>
            <person name="Palculict T."/>
            <person name="Patil S."/>
            <person name="Pu L.-L."/>
            <person name="Saada N."/>
            <person name="Tang L."/>
            <person name="Weissenberger G."/>
            <person name="Zhu Y."/>
            <person name="Hemphill L."/>
            <person name="Shang Y."/>
            <person name="Youmans B."/>
            <person name="Ayvaz T."/>
            <person name="Ross M."/>
            <person name="Santibanez J."/>
            <person name="Aqrawi P."/>
            <person name="Gross S."/>
            <person name="Joshi V."/>
            <person name="Fowler G."/>
            <person name="Nazareth L."/>
            <person name="Reid J."/>
            <person name="Worley K."/>
            <person name="Petrosino J."/>
            <person name="Highlander S."/>
            <person name="Gibbs R."/>
        </authorList>
    </citation>
    <scope>NUCLEOTIDE SEQUENCE [LARGE SCALE GENOMIC DNA]</scope>
    <source>
        <strain evidence="2">ATCC 33269</strain>
    </source>
</reference>
<dbReference type="STRING" id="28134.SAMN05444288_1582"/>
<evidence type="ECO:0000313" key="2">
    <source>
        <dbReference type="EMBL" id="EFZ37237.1"/>
    </source>
</evidence>
<evidence type="ECO:0000313" key="3">
    <source>
        <dbReference type="Proteomes" id="UP000005580"/>
    </source>
</evidence>
<organism evidence="2 3">
    <name type="scientific">Hoylesella oralis ATCC 33269</name>
    <dbReference type="NCBI Taxonomy" id="873533"/>
    <lineage>
        <taxon>Bacteria</taxon>
        <taxon>Pseudomonadati</taxon>
        <taxon>Bacteroidota</taxon>
        <taxon>Bacteroidia</taxon>
        <taxon>Bacteroidales</taxon>
        <taxon>Prevotellaceae</taxon>
        <taxon>Hoylesella</taxon>
    </lineage>
</organism>
<dbReference type="RefSeq" id="WP_004368578.1">
    <property type="nucleotide sequence ID" value="NZ_GL833118.1"/>
</dbReference>
<proteinExistence type="predicted"/>
<dbReference type="Proteomes" id="UP000005580">
    <property type="component" value="Unassembled WGS sequence"/>
</dbReference>
<evidence type="ECO:0000259" key="1">
    <source>
        <dbReference type="Pfam" id="PF13480"/>
    </source>
</evidence>
<protein>
    <recommendedName>
        <fullName evidence="1">BioF2-like acetyltransferase domain-containing protein</fullName>
    </recommendedName>
</protein>
<dbReference type="Gene3D" id="3.40.630.30">
    <property type="match status" value="1"/>
</dbReference>
<dbReference type="SUPFAM" id="SSF55729">
    <property type="entry name" value="Acyl-CoA N-acyltransferases (Nat)"/>
    <property type="match status" value="1"/>
</dbReference>
<accession>E7RQ44</accession>
<sequence length="323" mass="37244">MFDIKRYDKNTDREAWNAFVALSKNGTFLFDRSYMDYHSDRFKDHSLMFYLNGKLYAVLPANINGDAIQSHMGLTYGGLVMGIDASAARIITLFQELNAYLAAQGIRHMLYKCVPWVYHLMPAEEDLYAIFRTCDAHLAARDIGTVIDMGHPLQWSYMRRRAFKRAVANGVTVKKSNDFADFWQILSENLSQKYGVKPVHSLQEIELLASRFPDNIALYCAYKDGRTVAGIVVYATEQVVHTQYIAANPEGKRWGAIDAICDCLINQDYADCRYFDFGRSTEDRGRYLNESLIRQKEGFGGRGLCWDWYEWQVFPAQQMKDER</sequence>
<gene>
    <name evidence="2" type="ORF">HMPREF0663_11295</name>
</gene>
<dbReference type="InterPro" id="IPR038740">
    <property type="entry name" value="BioF2-like_GNAT_dom"/>
</dbReference>
<name>E7RQ44_9BACT</name>
<dbReference type="Pfam" id="PF13480">
    <property type="entry name" value="Acetyltransf_6"/>
    <property type="match status" value="1"/>
</dbReference>
<dbReference type="EMBL" id="AEPE02000004">
    <property type="protein sequence ID" value="EFZ37237.1"/>
    <property type="molecule type" value="Genomic_DNA"/>
</dbReference>
<keyword evidence="3" id="KW-1185">Reference proteome</keyword>